<dbReference type="GO" id="GO:0006281">
    <property type="term" value="P:DNA repair"/>
    <property type="evidence" value="ECO:0007669"/>
    <property type="project" value="TreeGrafter"/>
</dbReference>
<gene>
    <name evidence="3" type="ORF">Cni_G01002</name>
</gene>
<dbReference type="GO" id="GO:0005524">
    <property type="term" value="F:ATP binding"/>
    <property type="evidence" value="ECO:0007669"/>
    <property type="project" value="InterPro"/>
</dbReference>
<dbReference type="SUPFAM" id="SSF52540">
    <property type="entry name" value="P-loop containing nucleoside triphosphate hydrolases"/>
    <property type="match status" value="1"/>
</dbReference>
<evidence type="ECO:0000313" key="3">
    <source>
        <dbReference type="EMBL" id="WOK92311.1"/>
    </source>
</evidence>
<evidence type="ECO:0000256" key="1">
    <source>
        <dbReference type="ARBA" id="ARBA00022801"/>
    </source>
</evidence>
<accession>A0AAQ3JMA5</accession>
<dbReference type="GO" id="GO:0016787">
    <property type="term" value="F:hydrolase activity"/>
    <property type="evidence" value="ECO:0007669"/>
    <property type="project" value="UniProtKB-KW"/>
</dbReference>
<keyword evidence="3" id="KW-0347">Helicase</keyword>
<dbReference type="GO" id="GO:0043596">
    <property type="term" value="C:nuclear replication fork"/>
    <property type="evidence" value="ECO:0007669"/>
    <property type="project" value="TreeGrafter"/>
</dbReference>
<keyword evidence="3" id="KW-0255">Endonuclease</keyword>
<dbReference type="InterPro" id="IPR038718">
    <property type="entry name" value="SNF2-like_sf"/>
</dbReference>
<organism evidence="3 4">
    <name type="scientific">Canna indica</name>
    <name type="common">Indian-shot</name>
    <dbReference type="NCBI Taxonomy" id="4628"/>
    <lineage>
        <taxon>Eukaryota</taxon>
        <taxon>Viridiplantae</taxon>
        <taxon>Streptophyta</taxon>
        <taxon>Embryophyta</taxon>
        <taxon>Tracheophyta</taxon>
        <taxon>Spermatophyta</taxon>
        <taxon>Magnoliopsida</taxon>
        <taxon>Liliopsida</taxon>
        <taxon>Zingiberales</taxon>
        <taxon>Cannaceae</taxon>
        <taxon>Canna</taxon>
    </lineage>
</organism>
<dbReference type="PANTHER" id="PTHR45766">
    <property type="entry name" value="DNA ANNEALING HELICASE AND ENDONUCLEASE ZRANB3 FAMILY MEMBER"/>
    <property type="match status" value="1"/>
</dbReference>
<dbReference type="AlphaFoldDB" id="A0AAQ3JMA5"/>
<keyword evidence="3" id="KW-0067">ATP-binding</keyword>
<dbReference type="Gene3D" id="3.40.50.10810">
    <property type="entry name" value="Tandem AAA-ATPase domain"/>
    <property type="match status" value="1"/>
</dbReference>
<keyword evidence="1" id="KW-0378">Hydrolase</keyword>
<feature type="domain" description="Helicase ATP-binding" evidence="2">
    <location>
        <begin position="195"/>
        <end position="345"/>
    </location>
</feature>
<dbReference type="PANTHER" id="PTHR45766:SF5">
    <property type="entry name" value="SNF2 DOMAIN-CONTAINING PROTEIN _ HELICASE DOMAIN-CONTAINING PROTEIN _ HNH ENDONUCLEASE DOMAIN-CONTAINING PROTEIN"/>
    <property type="match status" value="1"/>
</dbReference>
<dbReference type="InterPro" id="IPR014001">
    <property type="entry name" value="Helicase_ATP-bd"/>
</dbReference>
<keyword evidence="3" id="KW-0540">Nuclease</keyword>
<keyword evidence="3" id="KW-0547">Nucleotide-binding</keyword>
<proteinExistence type="predicted"/>
<sequence length="345" mass="39038">MEITEEQRRRAEANRLAALEKRKRVADLSNADSWKLSKCPRLRGPATVEPGVPQLSPFRAVLEVCSPDEFSVTPEPLEGCCFPGEAECLRIIENSVLSVVPFQPMLSQGGRMTSVFKLSEYDVVLRCIKKLAVVQLQEIPYTTRLVAEKFSQSVGIRWVPCMEGHYSEEQVDELLQKLPKSLRDALLPFQIEGVRFALRRGGRCLIADEMGLGKTIQAISVACCFSDEGPILIVCPAVLRHSWAEELEHWLPTLVPKDIHLVFGHQDSLDYLERHPKVVVISYKMLSRLRKTMSERNWSLMIVDESHNVRCTKKHIESEETKSILELATKVKHIILLSGTPSLSR</sequence>
<dbReference type="SMART" id="SM00487">
    <property type="entry name" value="DEXDc"/>
    <property type="match status" value="1"/>
</dbReference>
<dbReference type="EMBL" id="CP136890">
    <property type="protein sequence ID" value="WOK92311.1"/>
    <property type="molecule type" value="Genomic_DNA"/>
</dbReference>
<dbReference type="GO" id="GO:0004386">
    <property type="term" value="F:helicase activity"/>
    <property type="evidence" value="ECO:0007669"/>
    <property type="project" value="UniProtKB-KW"/>
</dbReference>
<evidence type="ECO:0000259" key="2">
    <source>
        <dbReference type="PROSITE" id="PS51192"/>
    </source>
</evidence>
<reference evidence="3 4" key="1">
    <citation type="submission" date="2023-10" db="EMBL/GenBank/DDBJ databases">
        <title>Chromosome-scale genome assembly provides insights into flower coloration mechanisms of Canna indica.</title>
        <authorList>
            <person name="Li C."/>
        </authorList>
    </citation>
    <scope>NUCLEOTIDE SEQUENCE [LARGE SCALE GENOMIC DNA]</scope>
    <source>
        <tissue evidence="3">Flower</tissue>
    </source>
</reference>
<dbReference type="GO" id="GO:0031297">
    <property type="term" value="P:replication fork processing"/>
    <property type="evidence" value="ECO:0007669"/>
    <property type="project" value="TreeGrafter"/>
</dbReference>
<dbReference type="PROSITE" id="PS51192">
    <property type="entry name" value="HELICASE_ATP_BIND_1"/>
    <property type="match status" value="1"/>
</dbReference>
<keyword evidence="4" id="KW-1185">Reference proteome</keyword>
<protein>
    <submittedName>
        <fullName evidence="3">DNA annealing helicase and endonuclease ZRANB3 isoform X2</fullName>
    </submittedName>
</protein>
<dbReference type="InterPro" id="IPR000330">
    <property type="entry name" value="SNF2_N"/>
</dbReference>
<dbReference type="Proteomes" id="UP001327560">
    <property type="component" value="Chromosome 1"/>
</dbReference>
<dbReference type="GO" id="GO:0004520">
    <property type="term" value="F:DNA endonuclease activity"/>
    <property type="evidence" value="ECO:0007669"/>
    <property type="project" value="TreeGrafter"/>
</dbReference>
<dbReference type="InterPro" id="IPR027417">
    <property type="entry name" value="P-loop_NTPase"/>
</dbReference>
<name>A0AAQ3JMA5_9LILI</name>
<evidence type="ECO:0000313" key="4">
    <source>
        <dbReference type="Proteomes" id="UP001327560"/>
    </source>
</evidence>
<dbReference type="Pfam" id="PF00176">
    <property type="entry name" value="SNF2-rel_dom"/>
    <property type="match status" value="1"/>
</dbReference>